<dbReference type="Pfam" id="PF12260">
    <property type="entry name" value="PIP49_C"/>
    <property type="match status" value="1"/>
</dbReference>
<proteinExistence type="predicted"/>
<dbReference type="Gene3D" id="1.10.510.10">
    <property type="entry name" value="Transferase(Phosphotransferase) domain 1"/>
    <property type="match status" value="1"/>
</dbReference>
<dbReference type="GO" id="GO:0016773">
    <property type="term" value="F:phosphotransferase activity, alcohol group as acceptor"/>
    <property type="evidence" value="ECO:0000318"/>
    <property type="project" value="GO_Central"/>
</dbReference>
<evidence type="ECO:0000259" key="9">
    <source>
        <dbReference type="PROSITE" id="PS50011"/>
    </source>
</evidence>
<dbReference type="PANTHER" id="PTHR22618:SF2">
    <property type="entry name" value="PROTEIN O-MANNOSE KINASE"/>
    <property type="match status" value="1"/>
</dbReference>
<dbReference type="GO" id="GO:0019200">
    <property type="term" value="F:carbohydrate kinase activity"/>
    <property type="evidence" value="ECO:0000318"/>
    <property type="project" value="GO_Central"/>
</dbReference>
<organism evidence="10 11">
    <name type="scientific">Trichoplax adhaerens</name>
    <name type="common">Trichoplax reptans</name>
    <dbReference type="NCBI Taxonomy" id="10228"/>
    <lineage>
        <taxon>Eukaryota</taxon>
        <taxon>Metazoa</taxon>
        <taxon>Placozoa</taxon>
        <taxon>Uniplacotomia</taxon>
        <taxon>Trichoplacea</taxon>
        <taxon>Trichoplacidae</taxon>
        <taxon>Trichoplax</taxon>
    </lineage>
</organism>
<dbReference type="AlphaFoldDB" id="B3SB55"/>
<sequence>MIKLALTIIIICILPNIGLLIRQLVLSSTNTSCYKPRWKPLTNNSNCYCQGNALKVIYNKCRPCPNGSFTFNHWITCRRWLDCNILRDHLLVKQQIGSGAIRDVYLAKWNSYSVALSILANHHYRPDFMHGISMIISLQSSPFVIKFLGMCNHHVITEYHPYGSADNIQTILQQLNISHNANIRYQLALDYVNIIHFLHNSPRGTLVMCDSNNLIKTLSQYVISQDLRMILNDVDALPYVDRLNNQLIKCGRRQLFGDFVAPEQLWPYPSLPFNDSQMLGYDEKTDIWKLPKVTEYILTSNDCPVCLTILHELRPLHKLCRLINPKLRPTSSQILKEYYRIKKFYTV</sequence>
<dbReference type="PANTHER" id="PTHR22618">
    <property type="entry name" value="PROTEIN O-MANNOSE KINASE"/>
    <property type="match status" value="1"/>
</dbReference>
<dbReference type="KEGG" id="tad:TRIADDRAFT_32494"/>
<keyword evidence="6" id="KW-1133">Transmembrane helix</keyword>
<dbReference type="PROSITE" id="PS50011">
    <property type="entry name" value="PROTEIN_KINASE_DOM"/>
    <property type="match status" value="1"/>
</dbReference>
<dbReference type="SUPFAM" id="SSF56112">
    <property type="entry name" value="Protein kinase-like (PK-like)"/>
    <property type="match status" value="1"/>
</dbReference>
<dbReference type="InterPro" id="IPR000719">
    <property type="entry name" value="Prot_kinase_dom"/>
</dbReference>
<feature type="domain" description="Protein kinase" evidence="9">
    <location>
        <begin position="90"/>
        <end position="347"/>
    </location>
</feature>
<reference evidence="10 11" key="1">
    <citation type="journal article" date="2008" name="Nature">
        <title>The Trichoplax genome and the nature of placozoans.</title>
        <authorList>
            <person name="Srivastava M."/>
            <person name="Begovic E."/>
            <person name="Chapman J."/>
            <person name="Putnam N.H."/>
            <person name="Hellsten U."/>
            <person name="Kawashima T."/>
            <person name="Kuo A."/>
            <person name="Mitros T."/>
            <person name="Salamov A."/>
            <person name="Carpenter M.L."/>
            <person name="Signorovitch A.Y."/>
            <person name="Moreno M.A."/>
            <person name="Kamm K."/>
            <person name="Grimwood J."/>
            <person name="Schmutz J."/>
            <person name="Shapiro H."/>
            <person name="Grigoriev I.V."/>
            <person name="Buss L.W."/>
            <person name="Schierwater B."/>
            <person name="Dellaporta S.L."/>
            <person name="Rokhsar D.S."/>
        </authorList>
    </citation>
    <scope>NUCLEOTIDE SEQUENCE [LARGE SCALE GENOMIC DNA]</scope>
    <source>
        <strain evidence="10 11">Grell-BS-1999</strain>
    </source>
</reference>
<dbReference type="STRING" id="10228.B3SB55"/>
<evidence type="ECO:0000256" key="7">
    <source>
        <dbReference type="ARBA" id="ARBA00023136"/>
    </source>
</evidence>
<dbReference type="GeneID" id="6758646"/>
<dbReference type="PhylomeDB" id="B3SB55"/>
<evidence type="ECO:0000256" key="1">
    <source>
        <dbReference type="ARBA" id="ARBA00022679"/>
    </source>
</evidence>
<dbReference type="OMA" id="DVCHWII"/>
<evidence type="ECO:0000256" key="5">
    <source>
        <dbReference type="ARBA" id="ARBA00022840"/>
    </source>
</evidence>
<keyword evidence="1" id="KW-0808">Transferase</keyword>
<gene>
    <name evidence="10" type="ORF">TRIADDRAFT_32494</name>
</gene>
<dbReference type="HOGENOM" id="CLU_067581_0_0_1"/>
<dbReference type="eggNOG" id="ENOG502QQQV">
    <property type="taxonomic scope" value="Eukaryota"/>
</dbReference>
<evidence type="ECO:0000256" key="4">
    <source>
        <dbReference type="ARBA" id="ARBA00022777"/>
    </source>
</evidence>
<keyword evidence="5" id="KW-0067">ATP-binding</keyword>
<dbReference type="SMART" id="SM00220">
    <property type="entry name" value="S_TKc"/>
    <property type="match status" value="1"/>
</dbReference>
<dbReference type="Proteomes" id="UP000009022">
    <property type="component" value="Unassembled WGS sequence"/>
</dbReference>
<dbReference type="GO" id="GO:0005524">
    <property type="term" value="F:ATP binding"/>
    <property type="evidence" value="ECO:0007669"/>
    <property type="project" value="UniProtKB-KW"/>
</dbReference>
<dbReference type="OrthoDB" id="4062651at2759"/>
<evidence type="ECO:0000313" key="11">
    <source>
        <dbReference type="Proteomes" id="UP000009022"/>
    </source>
</evidence>
<name>B3SB55_TRIAD</name>
<keyword evidence="4" id="KW-0418">Kinase</keyword>
<accession>B3SB55</accession>
<dbReference type="EMBL" id="DS985263">
    <property type="protein sequence ID" value="EDV20104.1"/>
    <property type="molecule type" value="Genomic_DNA"/>
</dbReference>
<dbReference type="FunCoup" id="B3SB55">
    <property type="interactions" value="590"/>
</dbReference>
<evidence type="ECO:0000256" key="2">
    <source>
        <dbReference type="ARBA" id="ARBA00022692"/>
    </source>
</evidence>
<keyword evidence="7" id="KW-0472">Membrane</keyword>
<dbReference type="InterPro" id="IPR011009">
    <property type="entry name" value="Kinase-like_dom_sf"/>
</dbReference>
<comment type="subcellular location">
    <subcellularLocation>
        <location evidence="8">Endomembrane system</location>
        <topology evidence="8">Single-pass membrane protein</topology>
    </subcellularLocation>
</comment>
<evidence type="ECO:0000256" key="8">
    <source>
        <dbReference type="ARBA" id="ARBA00037847"/>
    </source>
</evidence>
<keyword evidence="3" id="KW-0547">Nucleotide-binding</keyword>
<dbReference type="GO" id="GO:0004672">
    <property type="term" value="F:protein kinase activity"/>
    <property type="evidence" value="ECO:0007669"/>
    <property type="project" value="InterPro"/>
</dbReference>
<evidence type="ECO:0000256" key="3">
    <source>
        <dbReference type="ARBA" id="ARBA00022741"/>
    </source>
</evidence>
<dbReference type="InParanoid" id="B3SB55"/>
<dbReference type="InterPro" id="IPR039318">
    <property type="entry name" value="POMK"/>
</dbReference>
<keyword evidence="11" id="KW-1185">Reference proteome</keyword>
<dbReference type="CTD" id="6758646"/>
<dbReference type="GO" id="GO:0005789">
    <property type="term" value="C:endoplasmic reticulum membrane"/>
    <property type="evidence" value="ECO:0000318"/>
    <property type="project" value="GO_Central"/>
</dbReference>
<evidence type="ECO:0000313" key="10">
    <source>
        <dbReference type="EMBL" id="EDV20104.1"/>
    </source>
</evidence>
<dbReference type="GO" id="GO:0006493">
    <property type="term" value="P:protein O-linked glycosylation"/>
    <property type="evidence" value="ECO:0000318"/>
    <property type="project" value="GO_Central"/>
</dbReference>
<protein>
    <recommendedName>
        <fullName evidence="9">Protein kinase domain-containing protein</fullName>
    </recommendedName>
</protein>
<evidence type="ECO:0000256" key="6">
    <source>
        <dbReference type="ARBA" id="ARBA00022989"/>
    </source>
</evidence>
<dbReference type="InterPro" id="IPR022049">
    <property type="entry name" value="FAM69_kinase_dom"/>
</dbReference>
<dbReference type="RefSeq" id="XP_002117488.1">
    <property type="nucleotide sequence ID" value="XM_002117452.1"/>
</dbReference>
<keyword evidence="2" id="KW-0812">Transmembrane</keyword>